<feature type="transmembrane region" description="Helical" evidence="5">
    <location>
        <begin position="151"/>
        <end position="169"/>
    </location>
</feature>
<evidence type="ECO:0000313" key="8">
    <source>
        <dbReference type="Proteomes" id="UP000823908"/>
    </source>
</evidence>
<evidence type="ECO:0000256" key="2">
    <source>
        <dbReference type="ARBA" id="ARBA00022692"/>
    </source>
</evidence>
<evidence type="ECO:0000256" key="5">
    <source>
        <dbReference type="SAM" id="Phobius"/>
    </source>
</evidence>
<comment type="caution">
    <text evidence="7">The sequence shown here is derived from an EMBL/GenBank/DDBJ whole genome shotgun (WGS) entry which is preliminary data.</text>
</comment>
<name>A0A9D2UFZ5_9MICC</name>
<dbReference type="AlphaFoldDB" id="A0A9D2UFZ5"/>
<accession>A0A9D2UFZ5</accession>
<feature type="transmembrane region" description="Helical" evidence="5">
    <location>
        <begin position="122"/>
        <end position="145"/>
    </location>
</feature>
<gene>
    <name evidence="7" type="ORF">H9908_07705</name>
</gene>
<keyword evidence="2 5" id="KW-0812">Transmembrane</keyword>
<evidence type="ECO:0000313" key="7">
    <source>
        <dbReference type="EMBL" id="HJD51733.1"/>
    </source>
</evidence>
<dbReference type="InterPro" id="IPR036249">
    <property type="entry name" value="Thioredoxin-like_sf"/>
</dbReference>
<protein>
    <recommendedName>
        <fullName evidence="6">Methylamine utilisation protein MauE domain-containing protein</fullName>
    </recommendedName>
</protein>
<evidence type="ECO:0000256" key="1">
    <source>
        <dbReference type="ARBA" id="ARBA00004141"/>
    </source>
</evidence>
<dbReference type="GO" id="GO:0030416">
    <property type="term" value="P:methylamine metabolic process"/>
    <property type="evidence" value="ECO:0007669"/>
    <property type="project" value="InterPro"/>
</dbReference>
<dbReference type="InterPro" id="IPR009908">
    <property type="entry name" value="Methylamine_util_MauE"/>
</dbReference>
<reference evidence="7" key="2">
    <citation type="submission" date="2021-04" db="EMBL/GenBank/DDBJ databases">
        <authorList>
            <person name="Gilroy R."/>
        </authorList>
    </citation>
    <scope>NUCLEOTIDE SEQUENCE</scope>
    <source>
        <strain evidence="7">ChiHjej10B9-4811</strain>
    </source>
</reference>
<evidence type="ECO:0000259" key="6">
    <source>
        <dbReference type="Pfam" id="PF07291"/>
    </source>
</evidence>
<organism evidence="7 8">
    <name type="scientific">Candidatus Rothia avistercoris</name>
    <dbReference type="NCBI Taxonomy" id="2840479"/>
    <lineage>
        <taxon>Bacteria</taxon>
        <taxon>Bacillati</taxon>
        <taxon>Actinomycetota</taxon>
        <taxon>Actinomycetes</taxon>
        <taxon>Micrococcales</taxon>
        <taxon>Micrococcaceae</taxon>
        <taxon>Rothia</taxon>
    </lineage>
</organism>
<dbReference type="SUPFAM" id="SSF52833">
    <property type="entry name" value="Thioredoxin-like"/>
    <property type="match status" value="1"/>
</dbReference>
<evidence type="ECO:0000256" key="4">
    <source>
        <dbReference type="ARBA" id="ARBA00023136"/>
    </source>
</evidence>
<reference evidence="7" key="1">
    <citation type="journal article" date="2021" name="PeerJ">
        <title>Extensive microbial diversity within the chicken gut microbiome revealed by metagenomics and culture.</title>
        <authorList>
            <person name="Gilroy R."/>
            <person name="Ravi A."/>
            <person name="Getino M."/>
            <person name="Pursley I."/>
            <person name="Horton D.L."/>
            <person name="Alikhan N.F."/>
            <person name="Baker D."/>
            <person name="Gharbi K."/>
            <person name="Hall N."/>
            <person name="Watson M."/>
            <person name="Adriaenssens E.M."/>
            <person name="Foster-Nyarko E."/>
            <person name="Jarju S."/>
            <person name="Secka A."/>
            <person name="Antonio M."/>
            <person name="Oren A."/>
            <person name="Chaudhuri R.R."/>
            <person name="La Ragione R."/>
            <person name="Hildebrand F."/>
            <person name="Pallen M.J."/>
        </authorList>
    </citation>
    <scope>NUCLEOTIDE SEQUENCE</scope>
    <source>
        <strain evidence="7">ChiHjej10B9-4811</strain>
    </source>
</reference>
<proteinExistence type="predicted"/>
<dbReference type="Pfam" id="PF07291">
    <property type="entry name" value="MauE"/>
    <property type="match status" value="1"/>
</dbReference>
<evidence type="ECO:0000256" key="3">
    <source>
        <dbReference type="ARBA" id="ARBA00022989"/>
    </source>
</evidence>
<dbReference type="GO" id="GO:0016020">
    <property type="term" value="C:membrane"/>
    <property type="evidence" value="ECO:0007669"/>
    <property type="project" value="UniProtKB-SubCell"/>
</dbReference>
<keyword evidence="4 5" id="KW-0472">Membrane</keyword>
<comment type="subcellular location">
    <subcellularLocation>
        <location evidence="1">Membrane</location>
        <topology evidence="1">Multi-pass membrane protein</topology>
    </subcellularLocation>
</comment>
<feature type="transmembrane region" description="Helical" evidence="5">
    <location>
        <begin position="56"/>
        <end position="87"/>
    </location>
</feature>
<dbReference type="EMBL" id="DWUS01000177">
    <property type="protein sequence ID" value="HJD51733.1"/>
    <property type="molecule type" value="Genomic_DNA"/>
</dbReference>
<keyword evidence="3 5" id="KW-1133">Transmembrane helix</keyword>
<sequence length="367" mass="38967">MTPLVLCTLTIIVTLAVSGYAKAKEPTSTVTAIVNLKLDQWLPVKPIARVLPWAELALAAVLFFAPGIIQILAAIAALLLFIGYWAVIARAVVQGNTASCNCFGSASTAPVSVYTLVRNTALLLAACGALIGALTTGGSALTMLLALDANGWLWVIGAGLASLTLWAIYRSELVPVAEEEKPAPALESPVDEEGEYVRTPVPFAALYYPHEDRSLPAGSGEQTSLRELALQQARVLLFVSPGCGHCHQVIGKIDEWQQQLPMLGIHPVVSNDSDIDRFSFTGDIQAFVDPGFKTQRIFGNGTPSAVALGADGLLAGGPVFGGKKVMNFVEDIIAEINADYDSLVEANIESADDESDSEYEIIANDRQ</sequence>
<dbReference type="Proteomes" id="UP000823908">
    <property type="component" value="Unassembled WGS sequence"/>
</dbReference>
<feature type="domain" description="Methylamine utilisation protein MauE" evidence="6">
    <location>
        <begin position="4"/>
        <end position="131"/>
    </location>
</feature>